<feature type="domain" description="ABC transmembrane type-1" evidence="8">
    <location>
        <begin position="56"/>
        <end position="250"/>
    </location>
</feature>
<feature type="transmembrane region" description="Helical" evidence="7">
    <location>
        <begin position="105"/>
        <end position="124"/>
    </location>
</feature>
<dbReference type="InterPro" id="IPR051322">
    <property type="entry name" value="AA_ABC_Transporter_Permease"/>
</dbReference>
<feature type="transmembrane region" description="Helical" evidence="7">
    <location>
        <begin position="130"/>
        <end position="148"/>
    </location>
</feature>
<evidence type="ECO:0000256" key="7">
    <source>
        <dbReference type="RuleBase" id="RU363032"/>
    </source>
</evidence>
<dbReference type="EMBL" id="BAAANO010000005">
    <property type="protein sequence ID" value="GAA2000611.1"/>
    <property type="molecule type" value="Genomic_DNA"/>
</dbReference>
<evidence type="ECO:0000313" key="9">
    <source>
        <dbReference type="EMBL" id="GAA2000611.1"/>
    </source>
</evidence>
<dbReference type="InterPro" id="IPR000515">
    <property type="entry name" value="MetI-like"/>
</dbReference>
<gene>
    <name evidence="9" type="ORF">GCM10009755_05560</name>
</gene>
<dbReference type="PANTHER" id="PTHR30450">
    <property type="entry name" value="ABC TRANSPORTER PERMEASE"/>
    <property type="match status" value="1"/>
</dbReference>
<evidence type="ECO:0000256" key="5">
    <source>
        <dbReference type="ARBA" id="ARBA00022989"/>
    </source>
</evidence>
<feature type="transmembrane region" description="Helical" evidence="7">
    <location>
        <begin position="231"/>
        <end position="250"/>
    </location>
</feature>
<evidence type="ECO:0000313" key="10">
    <source>
        <dbReference type="Proteomes" id="UP001500755"/>
    </source>
</evidence>
<dbReference type="Proteomes" id="UP001500755">
    <property type="component" value="Unassembled WGS sequence"/>
</dbReference>
<organism evidence="9 10">
    <name type="scientific">Brevibacterium samyangense</name>
    <dbReference type="NCBI Taxonomy" id="366888"/>
    <lineage>
        <taxon>Bacteria</taxon>
        <taxon>Bacillati</taxon>
        <taxon>Actinomycetota</taxon>
        <taxon>Actinomycetes</taxon>
        <taxon>Micrococcales</taxon>
        <taxon>Brevibacteriaceae</taxon>
        <taxon>Brevibacterium</taxon>
    </lineage>
</organism>
<protein>
    <submittedName>
        <fullName evidence="9">ABC transporter permease</fullName>
    </submittedName>
</protein>
<comment type="caution">
    <text evidence="9">The sequence shown here is derived from an EMBL/GenBank/DDBJ whole genome shotgun (WGS) entry which is preliminary data.</text>
</comment>
<keyword evidence="5 7" id="KW-1133">Transmembrane helix</keyword>
<keyword evidence="10" id="KW-1185">Reference proteome</keyword>
<feature type="transmembrane region" description="Helical" evidence="7">
    <location>
        <begin position="188"/>
        <end position="211"/>
    </location>
</feature>
<evidence type="ECO:0000256" key="1">
    <source>
        <dbReference type="ARBA" id="ARBA00004651"/>
    </source>
</evidence>
<evidence type="ECO:0000256" key="3">
    <source>
        <dbReference type="ARBA" id="ARBA00022475"/>
    </source>
</evidence>
<evidence type="ECO:0000256" key="2">
    <source>
        <dbReference type="ARBA" id="ARBA00022448"/>
    </source>
</evidence>
<dbReference type="PROSITE" id="PS50928">
    <property type="entry name" value="ABC_TM1"/>
    <property type="match status" value="1"/>
</dbReference>
<comment type="similarity">
    <text evidence="7">Belongs to the binding-protein-dependent transport system permease family.</text>
</comment>
<sequence>MTVLPLAQSVVLASGTAVGGTAVGGTAVGGTSTGGGSGGGMWLDNPAISVELLPALGETLAMTGVATAFALALGIPLGILLYATARGSLMPNPVLHRVLSTLVDIVRSLPFIILMVAIIPFTRFVVGSSLGWQAAVVSLSISAIPFYARLVETALFDVDQGKIEAVQMMGATRMQIVRQVLVPEALPGLVSSATVTCIAIIGYTAMAGTVGGGGLGDLAIAYGFRRWQPDTMIACVVVLVVLVGLVQIVGDRLARRVDHR</sequence>
<dbReference type="PANTHER" id="PTHR30450:SF1">
    <property type="entry name" value="D-METHIONINE TRANSPORT SYSTEM PERMEASE PROTEIN METI-RELATED"/>
    <property type="match status" value="1"/>
</dbReference>
<name>A0ABP5ENT6_9MICO</name>
<dbReference type="CDD" id="cd06261">
    <property type="entry name" value="TM_PBP2"/>
    <property type="match status" value="1"/>
</dbReference>
<keyword evidence="4 7" id="KW-0812">Transmembrane</keyword>
<evidence type="ECO:0000259" key="8">
    <source>
        <dbReference type="PROSITE" id="PS50928"/>
    </source>
</evidence>
<feature type="transmembrane region" description="Helical" evidence="7">
    <location>
        <begin position="60"/>
        <end position="84"/>
    </location>
</feature>
<dbReference type="SUPFAM" id="SSF161098">
    <property type="entry name" value="MetI-like"/>
    <property type="match status" value="1"/>
</dbReference>
<reference evidence="10" key="1">
    <citation type="journal article" date="2019" name="Int. J. Syst. Evol. Microbiol.">
        <title>The Global Catalogue of Microorganisms (GCM) 10K type strain sequencing project: providing services to taxonomists for standard genome sequencing and annotation.</title>
        <authorList>
            <consortium name="The Broad Institute Genomics Platform"/>
            <consortium name="The Broad Institute Genome Sequencing Center for Infectious Disease"/>
            <person name="Wu L."/>
            <person name="Ma J."/>
        </authorList>
    </citation>
    <scope>NUCLEOTIDE SEQUENCE [LARGE SCALE GENOMIC DNA]</scope>
    <source>
        <strain evidence="10">JCM 14546</strain>
    </source>
</reference>
<dbReference type="Gene3D" id="1.10.3720.10">
    <property type="entry name" value="MetI-like"/>
    <property type="match status" value="1"/>
</dbReference>
<keyword evidence="3" id="KW-1003">Cell membrane</keyword>
<proteinExistence type="inferred from homology"/>
<dbReference type="InterPro" id="IPR035906">
    <property type="entry name" value="MetI-like_sf"/>
</dbReference>
<dbReference type="NCBIfam" id="NF008049">
    <property type="entry name" value="PRK10782.1"/>
    <property type="match status" value="1"/>
</dbReference>
<dbReference type="Pfam" id="PF00528">
    <property type="entry name" value="BPD_transp_1"/>
    <property type="match status" value="1"/>
</dbReference>
<keyword evidence="6 7" id="KW-0472">Membrane</keyword>
<comment type="subcellular location">
    <subcellularLocation>
        <location evidence="1 7">Cell membrane</location>
        <topology evidence="1 7">Multi-pass membrane protein</topology>
    </subcellularLocation>
</comment>
<evidence type="ECO:0000256" key="6">
    <source>
        <dbReference type="ARBA" id="ARBA00023136"/>
    </source>
</evidence>
<accession>A0ABP5ENT6</accession>
<evidence type="ECO:0000256" key="4">
    <source>
        <dbReference type="ARBA" id="ARBA00022692"/>
    </source>
</evidence>
<keyword evidence="2 7" id="KW-0813">Transport</keyword>